<comment type="caution">
    <text evidence="1">The sequence shown here is derived from an EMBL/GenBank/DDBJ whole genome shotgun (WGS) entry which is preliminary data.</text>
</comment>
<feature type="non-terminal residue" evidence="1">
    <location>
        <position position="160"/>
    </location>
</feature>
<organism evidence="1 2">
    <name type="scientific">Rotaria sordida</name>
    <dbReference type="NCBI Taxonomy" id="392033"/>
    <lineage>
        <taxon>Eukaryota</taxon>
        <taxon>Metazoa</taxon>
        <taxon>Spiralia</taxon>
        <taxon>Gnathifera</taxon>
        <taxon>Rotifera</taxon>
        <taxon>Eurotatoria</taxon>
        <taxon>Bdelloidea</taxon>
        <taxon>Philodinida</taxon>
        <taxon>Philodinidae</taxon>
        <taxon>Rotaria</taxon>
    </lineage>
</organism>
<proteinExistence type="predicted"/>
<dbReference type="Proteomes" id="UP000663874">
    <property type="component" value="Unassembled WGS sequence"/>
</dbReference>
<gene>
    <name evidence="1" type="ORF">FNK824_LOCUS32084</name>
</gene>
<name>A0A819VYT7_9BILA</name>
<protein>
    <submittedName>
        <fullName evidence="1">Uncharacterized protein</fullName>
    </submittedName>
</protein>
<dbReference type="EMBL" id="CAJOBE010010764">
    <property type="protein sequence ID" value="CAF4116130.1"/>
    <property type="molecule type" value="Genomic_DNA"/>
</dbReference>
<sequence length="160" mass="19243">MHFYLEIDPIMIYLCPHVNELMLTVNEKWHLNTTEHLSKIVNLSNLQILWLDFRHECTFAVNLYTEMNTLLKRALNLHSLRIKCNKSERMKVITLNAICLNLPHYIKRLDTNITDLTDAKRILERAEHLSNVTFRTSNPRHFAHEIDIWFWQMRRNVAYQ</sequence>
<evidence type="ECO:0000313" key="1">
    <source>
        <dbReference type="EMBL" id="CAF4116130.1"/>
    </source>
</evidence>
<dbReference type="AlphaFoldDB" id="A0A819VYT7"/>
<accession>A0A819VYT7</accession>
<evidence type="ECO:0000313" key="2">
    <source>
        <dbReference type="Proteomes" id="UP000663874"/>
    </source>
</evidence>
<reference evidence="1" key="1">
    <citation type="submission" date="2021-02" db="EMBL/GenBank/DDBJ databases">
        <authorList>
            <person name="Nowell W R."/>
        </authorList>
    </citation>
    <scope>NUCLEOTIDE SEQUENCE</scope>
</reference>